<dbReference type="InterPro" id="IPR052934">
    <property type="entry name" value="Methyl-DNA_Rec/Restrict_Enz"/>
</dbReference>
<dbReference type="SUPFAM" id="SSF52540">
    <property type="entry name" value="P-loop containing nucleoside triphosphate hydrolases"/>
    <property type="match status" value="1"/>
</dbReference>
<gene>
    <name evidence="2" type="ORF">JOD41_000311</name>
</gene>
<comment type="caution">
    <text evidence="2">The sequence shown here is derived from an EMBL/GenBank/DDBJ whole genome shotgun (WGS) entry which is preliminary data.</text>
</comment>
<keyword evidence="3" id="KW-1185">Reference proteome</keyword>
<dbReference type="InterPro" id="IPR011704">
    <property type="entry name" value="ATPase_dyneun-rel_AAA"/>
</dbReference>
<evidence type="ECO:0000313" key="2">
    <source>
        <dbReference type="EMBL" id="MBM7549596.1"/>
    </source>
</evidence>
<reference evidence="2 3" key="1">
    <citation type="submission" date="2021-01" db="EMBL/GenBank/DDBJ databases">
        <title>Genomic Encyclopedia of Type Strains, Phase IV (KMG-IV): sequencing the most valuable type-strain genomes for metagenomic binning, comparative biology and taxonomic classification.</title>
        <authorList>
            <person name="Goeker M."/>
        </authorList>
    </citation>
    <scope>NUCLEOTIDE SEQUENCE [LARGE SCALE GENOMIC DNA]</scope>
    <source>
        <strain evidence="2 3">DSM 21461</strain>
    </source>
</reference>
<dbReference type="PANTHER" id="PTHR37291">
    <property type="entry name" value="5-METHYLCYTOSINE-SPECIFIC RESTRICTION ENZYME B"/>
    <property type="match status" value="1"/>
</dbReference>
<dbReference type="PANTHER" id="PTHR37291:SF1">
    <property type="entry name" value="TYPE IV METHYL-DIRECTED RESTRICTION ENZYME ECOKMCRB SUBUNIT"/>
    <property type="match status" value="1"/>
</dbReference>
<dbReference type="Proteomes" id="UP000720595">
    <property type="component" value="Unassembled WGS sequence"/>
</dbReference>
<evidence type="ECO:0000313" key="3">
    <source>
        <dbReference type="Proteomes" id="UP000720595"/>
    </source>
</evidence>
<dbReference type="SMART" id="SM00382">
    <property type="entry name" value="AAA"/>
    <property type="match status" value="1"/>
</dbReference>
<evidence type="ECO:0000259" key="1">
    <source>
        <dbReference type="SMART" id="SM00382"/>
    </source>
</evidence>
<name>A0ABS2MI17_9FIRM</name>
<dbReference type="EMBL" id="JAFBDH010000001">
    <property type="protein sequence ID" value="MBM7549596.1"/>
    <property type="molecule type" value="Genomic_DNA"/>
</dbReference>
<proteinExistence type="predicted"/>
<organism evidence="2 3">
    <name type="scientific">Peptoniphilus gorbachii</name>
    <dbReference type="NCBI Taxonomy" id="411567"/>
    <lineage>
        <taxon>Bacteria</taxon>
        <taxon>Bacillati</taxon>
        <taxon>Bacillota</taxon>
        <taxon>Tissierellia</taxon>
        <taxon>Tissierellales</taxon>
        <taxon>Peptoniphilaceae</taxon>
        <taxon>Peptoniphilus</taxon>
    </lineage>
</organism>
<dbReference type="RefSeq" id="WP_239540854.1">
    <property type="nucleotide sequence ID" value="NZ_JAFBDH010000001.1"/>
</dbReference>
<dbReference type="Gene3D" id="3.40.50.300">
    <property type="entry name" value="P-loop containing nucleotide triphosphate hydrolases"/>
    <property type="match status" value="1"/>
</dbReference>
<dbReference type="InterPro" id="IPR027417">
    <property type="entry name" value="P-loop_NTPase"/>
</dbReference>
<sequence length="404" mass="46662">MSNLNTIEQYNKGTLFPEKYDETYIATKHVQDYSLEIPEKIVEKLNKEVQKKGLFFDNDNLMKDIATGLIRGNIILQGPPGTGKTTLAEIISNVFNVDYEIVTAMSDWTTYDTIGGLQPDVDEEGNEIITGKNGRIVDSIIGCCNTILQKEKYDYDKQASWLFIDELNRSEIDKVFGDLFTVFGSSSLQDKKIPLWFEKDPNKSILYVPQRYRIIGMMNNIDKNYVYDLSHGLARRFTFINVLPPTEGNFETEVNNIKEIIKNNLNARFKNNSGLTINDSYIDKVYEKSEFKDLETKLKNFIKDIRYDGENRLNLQFGTAQIIDLYENIIIRLILDDYLKLDSSQVENVTKEAFDSSIVSRLVPQMEGYDYRKLKDFNEIKLSDESEYRDILSNESIEIIKSLV</sequence>
<dbReference type="InterPro" id="IPR003593">
    <property type="entry name" value="AAA+_ATPase"/>
</dbReference>
<accession>A0ABS2MI17</accession>
<dbReference type="Pfam" id="PF07728">
    <property type="entry name" value="AAA_5"/>
    <property type="match status" value="1"/>
</dbReference>
<protein>
    <submittedName>
        <fullName evidence="2">MoxR-like ATPase</fullName>
    </submittedName>
</protein>
<feature type="domain" description="AAA+ ATPase" evidence="1">
    <location>
        <begin position="70"/>
        <end position="247"/>
    </location>
</feature>